<dbReference type="AlphaFoldDB" id="A0A1I4Y335"/>
<evidence type="ECO:0000256" key="7">
    <source>
        <dbReference type="HAMAP-Rule" id="MF_00258"/>
    </source>
</evidence>
<dbReference type="InterPro" id="IPR004391">
    <property type="entry name" value="Glu_race"/>
</dbReference>
<organism evidence="8 9">
    <name type="scientific">Marinobacter pelagius</name>
    <dbReference type="NCBI Taxonomy" id="379482"/>
    <lineage>
        <taxon>Bacteria</taxon>
        <taxon>Pseudomonadati</taxon>
        <taxon>Pseudomonadota</taxon>
        <taxon>Gammaproteobacteria</taxon>
        <taxon>Pseudomonadales</taxon>
        <taxon>Marinobacteraceae</taxon>
        <taxon>Marinobacter</taxon>
    </lineage>
</organism>
<evidence type="ECO:0000256" key="3">
    <source>
        <dbReference type="ARBA" id="ARBA00022960"/>
    </source>
</evidence>
<feature type="binding site" evidence="7">
    <location>
        <begin position="45"/>
        <end position="46"/>
    </location>
    <ligand>
        <name>substrate</name>
    </ligand>
</feature>
<reference evidence="9" key="1">
    <citation type="submission" date="2016-10" db="EMBL/GenBank/DDBJ databases">
        <authorList>
            <person name="Varghese N."/>
            <person name="Submissions S."/>
        </authorList>
    </citation>
    <scope>NUCLEOTIDE SEQUENCE [LARGE SCALE GENOMIC DNA]</scope>
    <source>
        <strain evidence="9">CGMCC 1.6775</strain>
    </source>
</reference>
<dbReference type="EMBL" id="FOUR01000007">
    <property type="protein sequence ID" value="SFN32482.1"/>
    <property type="molecule type" value="Genomic_DNA"/>
</dbReference>
<dbReference type="NCBIfam" id="TIGR00067">
    <property type="entry name" value="glut_race"/>
    <property type="match status" value="1"/>
</dbReference>
<comment type="similarity">
    <text evidence="7">Belongs to the aspartate/glutamate racemases family.</text>
</comment>
<accession>A0A1I4Y335</accession>
<proteinExistence type="inferred from homology"/>
<dbReference type="GO" id="GO:0009252">
    <property type="term" value="P:peptidoglycan biosynthetic process"/>
    <property type="evidence" value="ECO:0007669"/>
    <property type="project" value="UniProtKB-UniRule"/>
</dbReference>
<dbReference type="Proteomes" id="UP000199339">
    <property type="component" value="Unassembled WGS sequence"/>
</dbReference>
<dbReference type="HAMAP" id="MF_00258">
    <property type="entry name" value="Glu_racemase"/>
    <property type="match status" value="1"/>
</dbReference>
<keyword evidence="5 7" id="KW-0413">Isomerase</keyword>
<dbReference type="InterPro" id="IPR033134">
    <property type="entry name" value="Asp/Glu_racemase_AS_2"/>
</dbReference>
<evidence type="ECO:0000313" key="9">
    <source>
        <dbReference type="Proteomes" id="UP000199339"/>
    </source>
</evidence>
<dbReference type="EC" id="5.1.1.3" evidence="2 7"/>
<keyword evidence="6 7" id="KW-0961">Cell wall biogenesis/degradation</keyword>
<evidence type="ECO:0000256" key="6">
    <source>
        <dbReference type="ARBA" id="ARBA00023316"/>
    </source>
</evidence>
<evidence type="ECO:0000256" key="1">
    <source>
        <dbReference type="ARBA" id="ARBA00001602"/>
    </source>
</evidence>
<dbReference type="RefSeq" id="WP_092004772.1">
    <property type="nucleotide sequence ID" value="NZ_FOUR01000007.1"/>
</dbReference>
<gene>
    <name evidence="7" type="primary">murI</name>
    <name evidence="8" type="ORF">SAMN04487961_2772</name>
</gene>
<feature type="binding site" evidence="7">
    <location>
        <begin position="188"/>
        <end position="189"/>
    </location>
    <ligand>
        <name>substrate</name>
    </ligand>
</feature>
<feature type="active site" description="Proton donor/acceptor" evidence="7">
    <location>
        <position position="77"/>
    </location>
</feature>
<dbReference type="SUPFAM" id="SSF53681">
    <property type="entry name" value="Aspartate/glutamate racemase"/>
    <property type="match status" value="2"/>
</dbReference>
<evidence type="ECO:0000313" key="8">
    <source>
        <dbReference type="EMBL" id="SFN32482.1"/>
    </source>
</evidence>
<dbReference type="PROSITE" id="PS00923">
    <property type="entry name" value="ASP_GLU_RACEMASE_1"/>
    <property type="match status" value="1"/>
</dbReference>
<dbReference type="InterPro" id="IPR018187">
    <property type="entry name" value="Asp/Glu_racemase_AS_1"/>
</dbReference>
<comment type="function">
    <text evidence="7">Provides the (R)-glutamate required for cell wall biosynthesis.</text>
</comment>
<feature type="binding site" evidence="7">
    <location>
        <begin position="78"/>
        <end position="79"/>
    </location>
    <ligand>
        <name>substrate</name>
    </ligand>
</feature>
<keyword evidence="9" id="KW-1185">Reference proteome</keyword>
<comment type="pathway">
    <text evidence="7">Cell wall biogenesis; peptidoglycan biosynthesis.</text>
</comment>
<evidence type="ECO:0000256" key="4">
    <source>
        <dbReference type="ARBA" id="ARBA00022984"/>
    </source>
</evidence>
<keyword evidence="3 7" id="KW-0133">Cell shape</keyword>
<dbReference type="UniPathway" id="UPA00219"/>
<evidence type="ECO:0000256" key="2">
    <source>
        <dbReference type="ARBA" id="ARBA00013090"/>
    </source>
</evidence>
<evidence type="ECO:0000256" key="5">
    <source>
        <dbReference type="ARBA" id="ARBA00023235"/>
    </source>
</evidence>
<sequence length="285" mass="30182">MTDAPAPRILVFDSGVGGLSVARCIHETLPGAKLVYLADNAGFPYGDQPEPVVIERCTTLIRRALGEIPCDVVVVACNTASTVVLPRLRALIDVPVVGVVPAIKPAAGQTANRRIGVLATPATVRRPYLDRLIDEFAGDCQVVRVGHPALVRWAEQLVRGTPVPEAELREVLAPLERSAVDTVVLGCTHYPLLLDALKAALPEVRHWVDSGDAIARRVQFLLSEAGRDLGAIAGGEHPEPVRAVLLSGEVPHGLAGFMASLGLAVRQIEARWGGLADPVRSTGSV</sequence>
<feature type="active site" description="Proton donor/acceptor" evidence="7">
    <location>
        <position position="187"/>
    </location>
</feature>
<dbReference type="PANTHER" id="PTHR21198">
    <property type="entry name" value="GLUTAMATE RACEMASE"/>
    <property type="match status" value="1"/>
</dbReference>
<dbReference type="PROSITE" id="PS00924">
    <property type="entry name" value="ASP_GLU_RACEMASE_2"/>
    <property type="match status" value="1"/>
</dbReference>
<dbReference type="GO" id="GO:0071555">
    <property type="term" value="P:cell wall organization"/>
    <property type="evidence" value="ECO:0007669"/>
    <property type="project" value="UniProtKB-KW"/>
</dbReference>
<name>A0A1I4Y335_9GAMM</name>
<dbReference type="GO" id="GO:0008360">
    <property type="term" value="P:regulation of cell shape"/>
    <property type="evidence" value="ECO:0007669"/>
    <property type="project" value="UniProtKB-KW"/>
</dbReference>
<dbReference type="OrthoDB" id="9801055at2"/>
<dbReference type="PANTHER" id="PTHR21198:SF2">
    <property type="entry name" value="GLUTAMATE RACEMASE"/>
    <property type="match status" value="1"/>
</dbReference>
<dbReference type="GO" id="GO:0008881">
    <property type="term" value="F:glutamate racemase activity"/>
    <property type="evidence" value="ECO:0007669"/>
    <property type="project" value="UniProtKB-UniRule"/>
</dbReference>
<dbReference type="Gene3D" id="3.40.50.1860">
    <property type="match status" value="2"/>
</dbReference>
<protein>
    <recommendedName>
        <fullName evidence="2 7">Glutamate racemase</fullName>
        <ecNumber evidence="2 7">5.1.1.3</ecNumber>
    </recommendedName>
</protein>
<dbReference type="InterPro" id="IPR001920">
    <property type="entry name" value="Asp/Glu_race"/>
</dbReference>
<dbReference type="Pfam" id="PF01177">
    <property type="entry name" value="Asp_Glu_race"/>
    <property type="match status" value="1"/>
</dbReference>
<feature type="binding site" evidence="7">
    <location>
        <begin position="13"/>
        <end position="14"/>
    </location>
    <ligand>
        <name>substrate</name>
    </ligand>
</feature>
<dbReference type="FunFam" id="3.40.50.1860:FF:000001">
    <property type="entry name" value="Glutamate racemase"/>
    <property type="match status" value="1"/>
</dbReference>
<keyword evidence="4 7" id="KW-0573">Peptidoglycan synthesis</keyword>
<comment type="catalytic activity">
    <reaction evidence="1 7">
        <text>L-glutamate = D-glutamate</text>
        <dbReference type="Rhea" id="RHEA:12813"/>
        <dbReference type="ChEBI" id="CHEBI:29985"/>
        <dbReference type="ChEBI" id="CHEBI:29986"/>
        <dbReference type="EC" id="5.1.1.3"/>
    </reaction>
</comment>
<dbReference type="InterPro" id="IPR015942">
    <property type="entry name" value="Asp/Glu/hydantoin_racemase"/>
</dbReference>